<dbReference type="InterPro" id="IPR039361">
    <property type="entry name" value="Cyclin"/>
</dbReference>
<dbReference type="Gene3D" id="1.10.472.10">
    <property type="entry name" value="Cyclin-like"/>
    <property type="match status" value="2"/>
</dbReference>
<accession>A0A2K3D7Z0</accession>
<keyword evidence="6" id="KW-1185">Reference proteome</keyword>
<evidence type="ECO:0000256" key="1">
    <source>
        <dbReference type="ARBA" id="ARBA00022618"/>
    </source>
</evidence>
<gene>
    <name evidence="5" type="ORF">CHLRE_11g467772v5</name>
</gene>
<dbReference type="GeneID" id="5725073"/>
<dbReference type="GO" id="GO:0005634">
    <property type="term" value="C:nucleus"/>
    <property type="evidence" value="ECO:0000318"/>
    <property type="project" value="GO_Central"/>
</dbReference>
<dbReference type="SUPFAM" id="SSF47954">
    <property type="entry name" value="Cyclin-like"/>
    <property type="match status" value="1"/>
</dbReference>
<name>A0A2K3D7Z0_CHLRE</name>
<dbReference type="GO" id="GO:0005737">
    <property type="term" value="C:cytoplasm"/>
    <property type="evidence" value="ECO:0000318"/>
    <property type="project" value="GO_Central"/>
</dbReference>
<evidence type="ECO:0000313" key="5">
    <source>
        <dbReference type="EMBL" id="PNW76652.1"/>
    </source>
</evidence>
<sequence>MDSGLAHSGGAEVLHVNKGLGNGIGRLDSAASSLCSLANSSSQTLSRTSTGEFSTGDCFSLICTEDVLDESLGPSGGEALAPMAQFCGQDVGYCSPAPEFSPTGTSEVFIVIRQDLQKQREMARRPDCGRKPACAPRATALSASAATSPQLPATHSEAADRCAVSGCCCCCPSSAAAAAPLRLPSAHRSRIVGWMRHVAEALGLHLATLFAAGSLLDRFVAASEDLPPDSMLQLLAIACMSVAVKYEEVGQVAPCVWLRLAVDCQGKAIYQAQDLQRMEWVLLQALHWRLHVPNTYSFLSHFLLCLPHAAPAPAAGPPPKTAAAARDADADACHATPAPAAPAAPQPTRAPGVAQWLPVTSRAVMLAEMSLLNDCFLGYDHSTIALACVALAERMLGCASDAAAAGLAPAAGAAAAMAAAATGTGFGTAFASCGCGRPASVCALSAGVVGAGATAAAAAVSAAAGVWVGALAPGLEACAVTLRHCQVQEARRQAEEAAAKAAAARQQLHAAAWCGMA</sequence>
<dbReference type="InParanoid" id="A0A2K3D7Z0"/>
<dbReference type="AlphaFoldDB" id="A0A2K3D7Z0"/>
<keyword evidence="2" id="KW-0131">Cell cycle</keyword>
<proteinExistence type="inferred from homology"/>
<dbReference type="KEGG" id="cre:CHLRE_11g467772v5"/>
<dbReference type="InterPro" id="IPR006671">
    <property type="entry name" value="Cyclin_N"/>
</dbReference>
<dbReference type="EMBL" id="CM008972">
    <property type="protein sequence ID" value="PNW76652.1"/>
    <property type="molecule type" value="Genomic_DNA"/>
</dbReference>
<dbReference type="PANTHER" id="PTHR10177">
    <property type="entry name" value="CYCLINS"/>
    <property type="match status" value="1"/>
</dbReference>
<evidence type="ECO:0000313" key="6">
    <source>
        <dbReference type="Proteomes" id="UP000006906"/>
    </source>
</evidence>
<dbReference type="InterPro" id="IPR013763">
    <property type="entry name" value="Cyclin-like_dom"/>
</dbReference>
<dbReference type="RefSeq" id="XP_042919521.1">
    <property type="nucleotide sequence ID" value="XM_043067525.1"/>
</dbReference>
<dbReference type="ExpressionAtlas" id="A0A2K3D7Z0">
    <property type="expression patterns" value="baseline and differential"/>
</dbReference>
<keyword evidence="3" id="KW-0195">Cyclin</keyword>
<dbReference type="GO" id="GO:0000082">
    <property type="term" value="P:G1/S transition of mitotic cell cycle"/>
    <property type="evidence" value="ECO:0000318"/>
    <property type="project" value="GO_Central"/>
</dbReference>
<evidence type="ECO:0000259" key="4">
    <source>
        <dbReference type="SMART" id="SM00385"/>
    </source>
</evidence>
<protein>
    <recommendedName>
        <fullName evidence="4">Cyclin-like domain-containing protein</fullName>
    </recommendedName>
</protein>
<keyword evidence="1" id="KW-0132">Cell division</keyword>
<dbReference type="SMART" id="SM00385">
    <property type="entry name" value="CYCLIN"/>
    <property type="match status" value="1"/>
</dbReference>
<dbReference type="OrthoDB" id="2013528at2759"/>
<feature type="domain" description="Cyclin-like" evidence="4">
    <location>
        <begin position="193"/>
        <end position="284"/>
    </location>
</feature>
<reference evidence="5 6" key="1">
    <citation type="journal article" date="2007" name="Science">
        <title>The Chlamydomonas genome reveals the evolution of key animal and plant functions.</title>
        <authorList>
            <person name="Merchant S.S."/>
            <person name="Prochnik S.E."/>
            <person name="Vallon O."/>
            <person name="Harris E.H."/>
            <person name="Karpowicz S.J."/>
            <person name="Witman G.B."/>
            <person name="Terry A."/>
            <person name="Salamov A."/>
            <person name="Fritz-Laylin L.K."/>
            <person name="Marechal-Drouard L."/>
            <person name="Marshall W.F."/>
            <person name="Qu L.H."/>
            <person name="Nelson D.R."/>
            <person name="Sanderfoot A.A."/>
            <person name="Spalding M.H."/>
            <person name="Kapitonov V.V."/>
            <person name="Ren Q."/>
            <person name="Ferris P."/>
            <person name="Lindquist E."/>
            <person name="Shapiro H."/>
            <person name="Lucas S.M."/>
            <person name="Grimwood J."/>
            <person name="Schmutz J."/>
            <person name="Cardol P."/>
            <person name="Cerutti H."/>
            <person name="Chanfreau G."/>
            <person name="Chen C.L."/>
            <person name="Cognat V."/>
            <person name="Croft M.T."/>
            <person name="Dent R."/>
            <person name="Dutcher S."/>
            <person name="Fernandez E."/>
            <person name="Fukuzawa H."/>
            <person name="Gonzalez-Ballester D."/>
            <person name="Gonzalez-Halphen D."/>
            <person name="Hallmann A."/>
            <person name="Hanikenne M."/>
            <person name="Hippler M."/>
            <person name="Inwood W."/>
            <person name="Jabbari K."/>
            <person name="Kalanon M."/>
            <person name="Kuras R."/>
            <person name="Lefebvre P.A."/>
            <person name="Lemaire S.D."/>
            <person name="Lobanov A.V."/>
            <person name="Lohr M."/>
            <person name="Manuell A."/>
            <person name="Meier I."/>
            <person name="Mets L."/>
            <person name="Mittag M."/>
            <person name="Mittelmeier T."/>
            <person name="Moroney J.V."/>
            <person name="Moseley J."/>
            <person name="Napoli C."/>
            <person name="Nedelcu A.M."/>
            <person name="Niyogi K."/>
            <person name="Novoselov S.V."/>
            <person name="Paulsen I.T."/>
            <person name="Pazour G."/>
            <person name="Purton S."/>
            <person name="Ral J.P."/>
            <person name="Riano-Pachon D.M."/>
            <person name="Riekhof W."/>
            <person name="Rymarquis L."/>
            <person name="Schroda M."/>
            <person name="Stern D."/>
            <person name="Umen J."/>
            <person name="Willows R."/>
            <person name="Wilson N."/>
            <person name="Zimmer S.L."/>
            <person name="Allmer J."/>
            <person name="Balk J."/>
            <person name="Bisova K."/>
            <person name="Chen C.J."/>
            <person name="Elias M."/>
            <person name="Gendler K."/>
            <person name="Hauser C."/>
            <person name="Lamb M.R."/>
            <person name="Ledford H."/>
            <person name="Long J.C."/>
            <person name="Minagawa J."/>
            <person name="Page M.D."/>
            <person name="Pan J."/>
            <person name="Pootakham W."/>
            <person name="Roje S."/>
            <person name="Rose A."/>
            <person name="Stahlberg E."/>
            <person name="Terauchi A.M."/>
            <person name="Yang P."/>
            <person name="Ball S."/>
            <person name="Bowler C."/>
            <person name="Dieckmann C.L."/>
            <person name="Gladyshev V.N."/>
            <person name="Green P."/>
            <person name="Jorgensen R."/>
            <person name="Mayfield S."/>
            <person name="Mueller-Roeber B."/>
            <person name="Rajamani S."/>
            <person name="Sayre R.T."/>
            <person name="Brokstein P."/>
            <person name="Dubchak I."/>
            <person name="Goodstein D."/>
            <person name="Hornick L."/>
            <person name="Huang Y.W."/>
            <person name="Jhaveri J."/>
            <person name="Luo Y."/>
            <person name="Martinez D."/>
            <person name="Ngau W.C."/>
            <person name="Otillar B."/>
            <person name="Poliakov A."/>
            <person name="Porter A."/>
            <person name="Szajkowski L."/>
            <person name="Werner G."/>
            <person name="Zhou K."/>
            <person name="Grigoriev I.V."/>
            <person name="Rokhsar D.S."/>
            <person name="Grossman A.R."/>
        </authorList>
    </citation>
    <scope>NUCLEOTIDE SEQUENCE [LARGE SCALE GENOMIC DNA]</scope>
    <source>
        <strain evidence="6">CC-503</strain>
    </source>
</reference>
<dbReference type="GO" id="GO:0051301">
    <property type="term" value="P:cell division"/>
    <property type="evidence" value="ECO:0007669"/>
    <property type="project" value="UniProtKB-KW"/>
</dbReference>
<dbReference type="Pfam" id="PF00134">
    <property type="entry name" value="Cyclin_N"/>
    <property type="match status" value="1"/>
</dbReference>
<dbReference type="GO" id="GO:0000307">
    <property type="term" value="C:cyclin-dependent protein kinase holoenzyme complex"/>
    <property type="evidence" value="ECO:0000318"/>
    <property type="project" value="GO_Central"/>
</dbReference>
<dbReference type="GO" id="GO:0016538">
    <property type="term" value="F:cyclin-dependent protein serine/threonine kinase regulator activity"/>
    <property type="evidence" value="ECO:0000318"/>
    <property type="project" value="GO_Central"/>
</dbReference>
<evidence type="ECO:0000256" key="2">
    <source>
        <dbReference type="ARBA" id="ARBA00023306"/>
    </source>
</evidence>
<organism evidence="5 6">
    <name type="scientific">Chlamydomonas reinhardtii</name>
    <name type="common">Chlamydomonas smithii</name>
    <dbReference type="NCBI Taxonomy" id="3055"/>
    <lineage>
        <taxon>Eukaryota</taxon>
        <taxon>Viridiplantae</taxon>
        <taxon>Chlorophyta</taxon>
        <taxon>core chlorophytes</taxon>
        <taxon>Chlorophyceae</taxon>
        <taxon>CS clade</taxon>
        <taxon>Chlamydomonadales</taxon>
        <taxon>Chlamydomonadaceae</taxon>
        <taxon>Chlamydomonas</taxon>
    </lineage>
</organism>
<dbReference type="STRING" id="3055.A0A2K3D7Z0"/>
<dbReference type="InterPro" id="IPR036915">
    <property type="entry name" value="Cyclin-like_sf"/>
</dbReference>
<evidence type="ECO:0000256" key="3">
    <source>
        <dbReference type="RuleBase" id="RU000383"/>
    </source>
</evidence>
<dbReference type="Proteomes" id="UP000006906">
    <property type="component" value="Chromosome 11"/>
</dbReference>
<dbReference type="FunFam" id="1.10.472.10:FF:000228">
    <property type="entry name" value="D-type cyclin"/>
    <property type="match status" value="1"/>
</dbReference>
<comment type="similarity">
    <text evidence="3">Belongs to the cyclin family.</text>
</comment>
<dbReference type="Gramene" id="PNW76652">
    <property type="protein sequence ID" value="PNW76652"/>
    <property type="gene ID" value="CHLRE_11g467772v5"/>
</dbReference>